<reference evidence="1 2" key="1">
    <citation type="submission" date="2024-06" db="EMBL/GenBank/DDBJ databases">
        <title>The draft genome of Grus japonensis, version 3.</title>
        <authorList>
            <person name="Nabeshima K."/>
            <person name="Suzuki S."/>
            <person name="Onuma M."/>
        </authorList>
    </citation>
    <scope>NUCLEOTIDE SEQUENCE [LARGE SCALE GENOMIC DNA]</scope>
    <source>
        <strain evidence="1 2">451A</strain>
    </source>
</reference>
<dbReference type="Proteomes" id="UP001623348">
    <property type="component" value="Unassembled WGS sequence"/>
</dbReference>
<comment type="caution">
    <text evidence="1">The sequence shown here is derived from an EMBL/GenBank/DDBJ whole genome shotgun (WGS) entry which is preliminary data.</text>
</comment>
<keyword evidence="2" id="KW-1185">Reference proteome</keyword>
<proteinExistence type="predicted"/>
<organism evidence="1 2">
    <name type="scientific">Grus japonensis</name>
    <name type="common">Japanese crane</name>
    <name type="synonym">Red-crowned crane</name>
    <dbReference type="NCBI Taxonomy" id="30415"/>
    <lineage>
        <taxon>Eukaryota</taxon>
        <taxon>Metazoa</taxon>
        <taxon>Chordata</taxon>
        <taxon>Craniata</taxon>
        <taxon>Vertebrata</taxon>
        <taxon>Euteleostomi</taxon>
        <taxon>Archelosauria</taxon>
        <taxon>Archosauria</taxon>
        <taxon>Dinosauria</taxon>
        <taxon>Saurischia</taxon>
        <taxon>Theropoda</taxon>
        <taxon>Coelurosauria</taxon>
        <taxon>Aves</taxon>
        <taxon>Neognathae</taxon>
        <taxon>Neoaves</taxon>
        <taxon>Gruiformes</taxon>
        <taxon>Gruidae</taxon>
        <taxon>Grus</taxon>
    </lineage>
</organism>
<evidence type="ECO:0000313" key="1">
    <source>
        <dbReference type="EMBL" id="GAB0189788.1"/>
    </source>
</evidence>
<protein>
    <submittedName>
        <fullName evidence="1">Uncharacterized protein</fullName>
    </submittedName>
</protein>
<accession>A0ABC9WWJ5</accession>
<name>A0ABC9WWJ5_GRUJA</name>
<dbReference type="AlphaFoldDB" id="A0ABC9WWJ5"/>
<evidence type="ECO:0000313" key="2">
    <source>
        <dbReference type="Proteomes" id="UP001623348"/>
    </source>
</evidence>
<dbReference type="EMBL" id="BAAFJT010000005">
    <property type="protein sequence ID" value="GAB0189788.1"/>
    <property type="molecule type" value="Genomic_DNA"/>
</dbReference>
<sequence>MYFELGTSCTTTSKTENRNSLGNALESAVVDGNECDSSGYRAGSRLVYCIKQRPDHPRLDLLRIYTVIQQQYRLQ</sequence>
<gene>
    <name evidence="1" type="ORF">GRJ2_001444100</name>
</gene>